<sequence length="144" mass="16554">MGERGSPCRRPQDGLKGVVFLKDIKEEIPINSVKGFAHVNFNGSKPIFFTFGVLNSLSEFLGHKNVVLSSPALHKIILEWRAKDIKMSFETVDHYFGCNFVDYITKTDQSKVVYQIWMGNFWYEGDECIIELLKDMSIIEKVQD</sequence>
<comment type="caution">
    <text evidence="1">The sequence shown here is derived from an EMBL/GenBank/DDBJ whole genome shotgun (WGS) entry which is preliminary data.</text>
</comment>
<evidence type="ECO:0000313" key="1">
    <source>
        <dbReference type="EMBL" id="GAA0149132.1"/>
    </source>
</evidence>
<dbReference type="EMBL" id="BAABME010047348">
    <property type="protein sequence ID" value="GAA0149132.1"/>
    <property type="molecule type" value="Genomic_DNA"/>
</dbReference>
<keyword evidence="2" id="KW-1185">Reference proteome</keyword>
<evidence type="ECO:0000313" key="2">
    <source>
        <dbReference type="Proteomes" id="UP001454036"/>
    </source>
</evidence>
<organism evidence="1 2">
    <name type="scientific">Lithospermum erythrorhizon</name>
    <name type="common">Purple gromwell</name>
    <name type="synonym">Lithospermum officinale var. erythrorhizon</name>
    <dbReference type="NCBI Taxonomy" id="34254"/>
    <lineage>
        <taxon>Eukaryota</taxon>
        <taxon>Viridiplantae</taxon>
        <taxon>Streptophyta</taxon>
        <taxon>Embryophyta</taxon>
        <taxon>Tracheophyta</taxon>
        <taxon>Spermatophyta</taxon>
        <taxon>Magnoliopsida</taxon>
        <taxon>eudicotyledons</taxon>
        <taxon>Gunneridae</taxon>
        <taxon>Pentapetalae</taxon>
        <taxon>asterids</taxon>
        <taxon>lamiids</taxon>
        <taxon>Boraginales</taxon>
        <taxon>Boraginaceae</taxon>
        <taxon>Boraginoideae</taxon>
        <taxon>Lithospermeae</taxon>
        <taxon>Lithospermum</taxon>
    </lineage>
</organism>
<accession>A0AAV3PDQ8</accession>
<dbReference type="AlphaFoldDB" id="A0AAV3PDQ8"/>
<gene>
    <name evidence="1" type="ORF">LIER_44091</name>
</gene>
<reference evidence="1 2" key="1">
    <citation type="submission" date="2024-01" db="EMBL/GenBank/DDBJ databases">
        <title>The complete chloroplast genome sequence of Lithospermum erythrorhizon: insights into the phylogenetic relationship among Boraginaceae species and the maternal lineages of purple gromwells.</title>
        <authorList>
            <person name="Okada T."/>
            <person name="Watanabe K."/>
        </authorList>
    </citation>
    <scope>NUCLEOTIDE SEQUENCE [LARGE SCALE GENOMIC DNA]</scope>
</reference>
<proteinExistence type="predicted"/>
<protein>
    <recommendedName>
        <fullName evidence="3">FBA_2 domain-containing protein</fullName>
    </recommendedName>
</protein>
<evidence type="ECO:0008006" key="3">
    <source>
        <dbReference type="Google" id="ProtNLM"/>
    </source>
</evidence>
<dbReference type="Proteomes" id="UP001454036">
    <property type="component" value="Unassembled WGS sequence"/>
</dbReference>
<name>A0AAV3PDQ8_LITER</name>